<dbReference type="PANTHER" id="PTHR45588">
    <property type="entry name" value="TPR DOMAIN-CONTAINING PROTEIN"/>
    <property type="match status" value="1"/>
</dbReference>
<evidence type="ECO:0000313" key="2">
    <source>
        <dbReference type="EMBL" id="PYC31004.1"/>
    </source>
</evidence>
<dbReference type="EMBL" id="QJRN01000019">
    <property type="protein sequence ID" value="PYC31004.1"/>
    <property type="molecule type" value="Genomic_DNA"/>
</dbReference>
<sequence>MDVPFLRSTLAAGLLLASASALAHTMNHGSDEHSGGFTPVPPDTPYLQVLHKCVSPQDTEGDQLLSGLGGTRYPLVSLKQPEQVQAFYSQGMALQYGFNFSAAIRAFYQASRFDEGSAMPYWGIALSANSNINSVATTGCNQLAYRSVQIALEHASARLKDSAAQATFSQRQLQREVDYAKALLSLYSEKDGQVSLGDEGNKRYADAMKKLSEDYFDDLDAATLYADALLSRDPWKWWDGTEAVSNQVKPTDAAYEALQVLNRVLVQDQQHTGANHFYIHAIEESPFPDSGLPMANRFRDQNPAIGHLVHMASHIYQRTGNNNLASVANYTAVSVDRAYAHQVQPQSPYALHYLGHNIHFLTWTLSIEGRQNESMNMAEELVENTTRYAAVPFLCQQYPEELKTKSDYFYAVPYYFAVRFEDWDALARIEPKIDAGLVTLNQTCREANQGTDKPWQDLTKPYTQLMKAYALAYRQLSAQNLNQDQARDALKGFWQAVATSPQPLTGKDALQYGNNPALQLLRIANLTLLDRALTRAAGPLDLAAFKNLGNQVFNNAKEGLNADLQALTGDADQQQIAAWRKAVEVQDALAYNEPPDWYYTLRESLGYALLAQKRYAEAEQVFREDLAGNRLSGRSLNGLKLSLENQPGKQVPALLEEQLQTAWRNATVSPAPRL</sequence>
<reference evidence="2 3" key="1">
    <citation type="submission" date="2018-06" db="EMBL/GenBank/DDBJ databases">
        <title>Pseudomonas diversity within urban Lake Michigan freshwaters.</title>
        <authorList>
            <person name="Batrich M."/>
            <person name="Hatzopoulos T."/>
            <person name="Putonti C."/>
        </authorList>
    </citation>
    <scope>NUCLEOTIDE SEQUENCE [LARGE SCALE GENOMIC DNA]</scope>
    <source>
        <strain evidence="2 3">MB-090624</strain>
    </source>
</reference>
<accession>A0A9Q6IBL1</accession>
<comment type="caution">
    <text evidence="2">The sequence shown here is derived from an EMBL/GenBank/DDBJ whole genome shotgun (WGS) entry which is preliminary data.</text>
</comment>
<dbReference type="RefSeq" id="WP_110653270.1">
    <property type="nucleotide sequence ID" value="NZ_QJRN01000019.1"/>
</dbReference>
<dbReference type="Proteomes" id="UP000248188">
    <property type="component" value="Unassembled WGS sequence"/>
</dbReference>
<evidence type="ECO:0000313" key="3">
    <source>
        <dbReference type="Proteomes" id="UP000248188"/>
    </source>
</evidence>
<feature type="chain" id="PRO_5040277859" description="Tetratricopeptide repeat protein" evidence="1">
    <location>
        <begin position="24"/>
        <end position="674"/>
    </location>
</feature>
<name>A0A9Q6IBL1_9PSED</name>
<protein>
    <recommendedName>
        <fullName evidence="4">Tetratricopeptide repeat protein</fullName>
    </recommendedName>
</protein>
<gene>
    <name evidence="2" type="ORF">DMX08_25915</name>
</gene>
<dbReference type="AlphaFoldDB" id="A0A9Q6IBL1"/>
<organism evidence="2 3">
    <name type="scientific">Pseudomonas protegens</name>
    <dbReference type="NCBI Taxonomy" id="380021"/>
    <lineage>
        <taxon>Bacteria</taxon>
        <taxon>Pseudomonadati</taxon>
        <taxon>Pseudomonadota</taxon>
        <taxon>Gammaproteobacteria</taxon>
        <taxon>Pseudomonadales</taxon>
        <taxon>Pseudomonadaceae</taxon>
        <taxon>Pseudomonas</taxon>
    </lineage>
</organism>
<feature type="signal peptide" evidence="1">
    <location>
        <begin position="1"/>
        <end position="23"/>
    </location>
</feature>
<evidence type="ECO:0008006" key="4">
    <source>
        <dbReference type="Google" id="ProtNLM"/>
    </source>
</evidence>
<proteinExistence type="predicted"/>
<dbReference type="PANTHER" id="PTHR45588:SF1">
    <property type="entry name" value="WW DOMAIN-CONTAINING PROTEIN"/>
    <property type="match status" value="1"/>
</dbReference>
<evidence type="ECO:0000256" key="1">
    <source>
        <dbReference type="SAM" id="SignalP"/>
    </source>
</evidence>
<keyword evidence="1" id="KW-0732">Signal</keyword>